<sequence length="42" mass="4530">MSHLAVVGDAVDGARAHDGPALVEIVTDPDEPQASEWMTRER</sequence>
<reference evidence="1 2" key="1">
    <citation type="submission" date="2017-05" db="EMBL/GenBank/DDBJ databases">
        <authorList>
            <person name="Varghese N."/>
            <person name="Submissions S."/>
        </authorList>
    </citation>
    <scope>NUCLEOTIDE SEQUENCE [LARGE SCALE GENOMIC DNA]</scope>
    <source>
        <strain evidence="1 2">DSM 19504</strain>
    </source>
</reference>
<evidence type="ECO:0000313" key="2">
    <source>
        <dbReference type="Proteomes" id="UP000319712"/>
    </source>
</evidence>
<dbReference type="EMBL" id="FXTD01000002">
    <property type="protein sequence ID" value="SMO42000.1"/>
    <property type="molecule type" value="Genomic_DNA"/>
</dbReference>
<protein>
    <submittedName>
        <fullName evidence="1">Uncharacterized protein</fullName>
    </submittedName>
</protein>
<name>A0A521B5N5_9EURY</name>
<organism evidence="1 2">
    <name type="scientific">Halorubrum cibi</name>
    <dbReference type="NCBI Taxonomy" id="413815"/>
    <lineage>
        <taxon>Archaea</taxon>
        <taxon>Methanobacteriati</taxon>
        <taxon>Methanobacteriota</taxon>
        <taxon>Stenosarchaea group</taxon>
        <taxon>Halobacteria</taxon>
        <taxon>Halobacteriales</taxon>
        <taxon>Haloferacaceae</taxon>
        <taxon>Halorubrum</taxon>
    </lineage>
</organism>
<accession>A0A521B5N5</accession>
<proteinExistence type="predicted"/>
<gene>
    <name evidence="1" type="ORF">SAMN06264867_10210</name>
</gene>
<keyword evidence="2" id="KW-1185">Reference proteome</keyword>
<evidence type="ECO:0000313" key="1">
    <source>
        <dbReference type="EMBL" id="SMO42000.1"/>
    </source>
</evidence>
<dbReference type="Proteomes" id="UP000319712">
    <property type="component" value="Unassembled WGS sequence"/>
</dbReference>
<dbReference type="AlphaFoldDB" id="A0A521B5N5"/>